<dbReference type="InterPro" id="IPR011330">
    <property type="entry name" value="Glyco_hydro/deAcase_b/a-brl"/>
</dbReference>
<dbReference type="InterPro" id="IPR049591">
    <property type="entry name" value="CE4_u4-like"/>
</dbReference>
<dbReference type="GO" id="GO:0005975">
    <property type="term" value="P:carbohydrate metabolic process"/>
    <property type="evidence" value="ECO:0007669"/>
    <property type="project" value="InterPro"/>
</dbReference>
<protein>
    <submittedName>
        <fullName evidence="1">Carbohydrate esterase 4 superfamily protein</fullName>
    </submittedName>
</protein>
<evidence type="ECO:0000313" key="2">
    <source>
        <dbReference type="Proteomes" id="UP000031368"/>
    </source>
</evidence>
<keyword evidence="2" id="KW-1185">Reference proteome</keyword>
<gene>
    <name evidence="1" type="ORF">RGR602_PC00850</name>
</gene>
<dbReference type="SUPFAM" id="SSF88713">
    <property type="entry name" value="Glycoside hydrolase/deacetylase"/>
    <property type="match status" value="1"/>
</dbReference>
<geneLocation type="plasmid" evidence="1 2">
    <name>pRgalR602c</name>
</geneLocation>
<proteinExistence type="predicted"/>
<keyword evidence="1" id="KW-0614">Plasmid</keyword>
<dbReference type="RefSeq" id="WP_040115172.1">
    <property type="nucleotide sequence ID" value="NZ_CP006880.1"/>
</dbReference>
<evidence type="ECO:0000313" key="1">
    <source>
        <dbReference type="EMBL" id="AJD44884.1"/>
    </source>
</evidence>
<dbReference type="AlphaFoldDB" id="A0A0B4XA62"/>
<reference evidence="1 2" key="1">
    <citation type="submission" date="2013-11" db="EMBL/GenBank/DDBJ databases">
        <title>Complete genome sequence of Rhizobium gallicum bv. gallicum R602.</title>
        <authorList>
            <person name="Bustos P."/>
            <person name="Santamaria R.I."/>
            <person name="Lozano L."/>
            <person name="Acosta J.L."/>
            <person name="Ormeno-Orrillo E."/>
            <person name="Rogel M.A."/>
            <person name="Romero D."/>
            <person name="Cevallos M.A."/>
            <person name="Martinez-Romero E."/>
            <person name="Gonzalez V."/>
        </authorList>
    </citation>
    <scope>NUCLEOTIDE SEQUENCE [LARGE SCALE GENOMIC DNA]</scope>
    <source>
        <strain evidence="1 2">R602</strain>
        <plasmid evidence="1 2">pRgalR602c</plasmid>
    </source>
</reference>
<dbReference type="KEGG" id="rga:RGR602_PC00850"/>
<sequence>MSGSSTWKPLREELARWREAGRVARFWWRDDDAIEPTAALDRLLGLSSAHEIPVTVAVIPAKTGPALSQRLSGASGVSVAVHGWSHENYAPPKEKKQELGRHRLAEAVLGELYDGFLTLNRLHPARFIPMLVPPWNRIDGSLVAKLPALGFECLSTFGRATAEAAIPLLNTHIDIMGRRADGKGPRVGRPHDEIVSELVGELQDRFEGRNEPVGLLTHHLAHDETAWKFTEAFLSEANSHQAILWKPAAELLKDQMSTT</sequence>
<dbReference type="Proteomes" id="UP000031368">
    <property type="component" value="Plasmid pRgalR602c"/>
</dbReference>
<dbReference type="Gene3D" id="3.20.20.370">
    <property type="entry name" value="Glycoside hydrolase/deacetylase"/>
    <property type="match status" value="1"/>
</dbReference>
<accession>A0A0B4XA62</accession>
<organism evidence="1 2">
    <name type="scientific">Rhizobium gallicum bv. gallicum R602sp</name>
    <dbReference type="NCBI Taxonomy" id="1041138"/>
    <lineage>
        <taxon>Bacteria</taxon>
        <taxon>Pseudomonadati</taxon>
        <taxon>Pseudomonadota</taxon>
        <taxon>Alphaproteobacteria</taxon>
        <taxon>Hyphomicrobiales</taxon>
        <taxon>Rhizobiaceae</taxon>
        <taxon>Rhizobium/Agrobacterium group</taxon>
        <taxon>Rhizobium</taxon>
    </lineage>
</organism>
<dbReference type="EMBL" id="CP006880">
    <property type="protein sequence ID" value="AJD44884.1"/>
    <property type="molecule type" value="Genomic_DNA"/>
</dbReference>
<dbReference type="HOGENOM" id="CLU_073819_1_0_5"/>
<dbReference type="CDD" id="cd10928">
    <property type="entry name" value="CE4_u4"/>
    <property type="match status" value="1"/>
</dbReference>
<name>A0A0B4XA62_9HYPH</name>